<dbReference type="EMBL" id="QZJZ01000073">
    <property type="protein sequence ID" value="RJP57931.1"/>
    <property type="molecule type" value="Genomic_DNA"/>
</dbReference>
<sequence length="450" mass="50520">MSERHAALNTDLYELTMSAGYFFSKKNTIATFELFFRNLPDNRQYLVFSGLKRIVEYLLSLRFTGDEIAYIREHDAFRHIDESFFEYLKKVSFTGTLRSVPEGTIVFDTEPVIQVTAPIIEAQLIETYLLASVHIETLVASKAARVVDAAYPAPVLEFGSRRAHGTEAAVLAARAAYIAGCAGTSNVKAGMEFGIPTYGTMAHAWVEAFDEESDSFETYHKLFPHKTIFIVDTYDVPAAIEKIIRMGKRIDGVRIDSGDPLETSRAVRAQLDSAGLTDIKIFASGNLDEYKIRELVSRSAPVDGYGVGTQMVTSADCPSLNVVYKLVQVTEPDGTEKPCFKMSSGKKLYPGKKQVYRISEGDKFTKDYVCRDTELVPKSGKSLLETYIEHGKPVRDIPRESITRQYVMDQKKQFDAALFDFPSSYKYHVEVSDGLEKEYLALREKMMADN</sequence>
<keyword evidence="6 9" id="KW-0662">Pyridine nucleotide biosynthesis</keyword>
<name>A0A3A4R8V1_9BACT</name>
<comment type="function">
    <text evidence="9">Catalyzes the first step in the biosynthesis of NAD from nicotinic acid, the ATP-dependent synthesis of beta-nicotinate D-ribonucleotide from nicotinate and 5-phospho-D-ribose 1-phosphate.</text>
</comment>
<dbReference type="SUPFAM" id="SSF54675">
    <property type="entry name" value="Nicotinate/Quinolinate PRTase N-terminal domain-like"/>
    <property type="match status" value="1"/>
</dbReference>
<keyword evidence="4" id="KW-0597">Phosphoprotein</keyword>
<dbReference type="SUPFAM" id="SSF51690">
    <property type="entry name" value="Nicotinate/Quinolinate PRTase C-terminal domain-like"/>
    <property type="match status" value="1"/>
</dbReference>
<dbReference type="EC" id="6.3.4.21" evidence="3 9"/>
<evidence type="ECO:0000256" key="8">
    <source>
        <dbReference type="ARBA" id="ARBA00048668"/>
    </source>
</evidence>
<dbReference type="PANTHER" id="PTHR11098:SF1">
    <property type="entry name" value="NICOTINATE PHOSPHORIBOSYLTRANSFERASE"/>
    <property type="match status" value="1"/>
</dbReference>
<evidence type="ECO:0000256" key="2">
    <source>
        <dbReference type="ARBA" id="ARBA00010897"/>
    </source>
</evidence>
<dbReference type="NCBIfam" id="TIGR01513">
    <property type="entry name" value="NAPRTase_put"/>
    <property type="match status" value="1"/>
</dbReference>
<dbReference type="AlphaFoldDB" id="A0A3A4R8V1"/>
<evidence type="ECO:0000256" key="6">
    <source>
        <dbReference type="ARBA" id="ARBA00022642"/>
    </source>
</evidence>
<dbReference type="Pfam" id="PF17767">
    <property type="entry name" value="NAPRTase_N"/>
    <property type="match status" value="1"/>
</dbReference>
<accession>A0A3A4R8V1</accession>
<comment type="similarity">
    <text evidence="2 9">Belongs to the NAPRTase family.</text>
</comment>
<dbReference type="PANTHER" id="PTHR11098">
    <property type="entry name" value="NICOTINATE PHOSPHORIBOSYLTRANSFERASE"/>
    <property type="match status" value="1"/>
</dbReference>
<evidence type="ECO:0000256" key="4">
    <source>
        <dbReference type="ARBA" id="ARBA00022553"/>
    </source>
</evidence>
<dbReference type="Proteomes" id="UP000266426">
    <property type="component" value="Unassembled WGS sequence"/>
</dbReference>
<evidence type="ECO:0000256" key="3">
    <source>
        <dbReference type="ARBA" id="ARBA00013236"/>
    </source>
</evidence>
<dbReference type="PIRSF" id="PIRSF000484">
    <property type="entry name" value="NAPRT"/>
    <property type="match status" value="1"/>
</dbReference>
<dbReference type="GO" id="GO:0005829">
    <property type="term" value="C:cytosol"/>
    <property type="evidence" value="ECO:0007669"/>
    <property type="project" value="TreeGrafter"/>
</dbReference>
<keyword evidence="12" id="KW-0328">Glycosyltransferase</keyword>
<reference evidence="12 13" key="1">
    <citation type="journal article" date="2017" name="ISME J.">
        <title>Energy and carbon metabolisms in a deep terrestrial subsurface fluid microbial community.</title>
        <authorList>
            <person name="Momper L."/>
            <person name="Jungbluth S.P."/>
            <person name="Lee M.D."/>
            <person name="Amend J.P."/>
        </authorList>
    </citation>
    <scope>NUCLEOTIDE SEQUENCE [LARGE SCALE GENOMIC DNA]</scope>
    <source>
        <strain evidence="12">SURF_26</strain>
    </source>
</reference>
<dbReference type="InterPro" id="IPR007229">
    <property type="entry name" value="Nic_PRibTrfase-Fam"/>
</dbReference>
<dbReference type="GO" id="GO:0047280">
    <property type="term" value="F:nicotinamide phosphoribosyltransferase activity"/>
    <property type="evidence" value="ECO:0007669"/>
    <property type="project" value="UniProtKB-ARBA"/>
</dbReference>
<dbReference type="NCBIfam" id="NF009131">
    <property type="entry name" value="PRK12484.1"/>
    <property type="match status" value="1"/>
</dbReference>
<evidence type="ECO:0000256" key="7">
    <source>
        <dbReference type="ARBA" id="ARBA00022679"/>
    </source>
</evidence>
<dbReference type="NCBIfam" id="NF006696">
    <property type="entry name" value="PRK09243.1-3"/>
    <property type="match status" value="1"/>
</dbReference>
<evidence type="ECO:0000259" key="11">
    <source>
        <dbReference type="Pfam" id="PF17767"/>
    </source>
</evidence>
<keyword evidence="5 9" id="KW-0436">Ligase</keyword>
<dbReference type="InterPro" id="IPR041525">
    <property type="entry name" value="N/Namide_PRibTrfase"/>
</dbReference>
<dbReference type="Gene3D" id="3.20.140.10">
    <property type="entry name" value="nicotinate phosphoribosyltransferase"/>
    <property type="match status" value="1"/>
</dbReference>
<comment type="caution">
    <text evidence="12">The sequence shown here is derived from an EMBL/GenBank/DDBJ whole genome shotgun (WGS) entry which is preliminary data.</text>
</comment>
<evidence type="ECO:0000256" key="1">
    <source>
        <dbReference type="ARBA" id="ARBA00004952"/>
    </source>
</evidence>
<proteinExistence type="inferred from homology"/>
<dbReference type="FunFam" id="3.20.20.70:FF:000076">
    <property type="entry name" value="Nicotinate phosphoribosyltransferase"/>
    <property type="match status" value="1"/>
</dbReference>
<dbReference type="InterPro" id="IPR013785">
    <property type="entry name" value="Aldolase_TIM"/>
</dbReference>
<gene>
    <name evidence="12" type="ORF">C4541_09335</name>
</gene>
<evidence type="ECO:0000259" key="10">
    <source>
        <dbReference type="Pfam" id="PF04095"/>
    </source>
</evidence>
<keyword evidence="7 9" id="KW-0808">Transferase</keyword>
<feature type="domain" description="Nicotinate/nicotinamide phosphoribosyltransferase" evidence="10">
    <location>
        <begin position="156"/>
        <end position="330"/>
    </location>
</feature>
<evidence type="ECO:0000313" key="12">
    <source>
        <dbReference type="EMBL" id="RJP57931.1"/>
    </source>
</evidence>
<dbReference type="UniPathway" id="UPA00253">
    <property type="reaction ID" value="UER00457"/>
</dbReference>
<feature type="domain" description="Nicotinate phosphoribosyltransferase N-terminal" evidence="11">
    <location>
        <begin position="8"/>
        <end position="133"/>
    </location>
</feature>
<protein>
    <recommendedName>
        <fullName evidence="3 9">Nicotinate phosphoribosyltransferase</fullName>
        <ecNumber evidence="3 9">6.3.4.21</ecNumber>
    </recommendedName>
</protein>
<dbReference type="GO" id="GO:0034355">
    <property type="term" value="P:NAD+ biosynthetic process via the salvage pathway"/>
    <property type="evidence" value="ECO:0007669"/>
    <property type="project" value="TreeGrafter"/>
</dbReference>
<dbReference type="Pfam" id="PF04095">
    <property type="entry name" value="NAPRTase"/>
    <property type="match status" value="1"/>
</dbReference>
<dbReference type="CDD" id="cd01570">
    <property type="entry name" value="NAPRTase_A"/>
    <property type="match status" value="1"/>
</dbReference>
<evidence type="ECO:0000256" key="5">
    <source>
        <dbReference type="ARBA" id="ARBA00022598"/>
    </source>
</evidence>
<comment type="pathway">
    <text evidence="1 9">Cofactor biosynthesis; NAD(+) biosynthesis; nicotinate D-ribonucleotide from nicotinate: step 1/1.</text>
</comment>
<dbReference type="Gene3D" id="3.20.20.70">
    <property type="entry name" value="Aldolase class I"/>
    <property type="match status" value="1"/>
</dbReference>
<dbReference type="GO" id="GO:0004516">
    <property type="term" value="F:nicotinate phosphoribosyltransferase activity"/>
    <property type="evidence" value="ECO:0007669"/>
    <property type="project" value="UniProtKB-UniRule"/>
</dbReference>
<dbReference type="InterPro" id="IPR040727">
    <property type="entry name" value="NAPRTase_N"/>
</dbReference>
<comment type="PTM">
    <text evidence="9">Transiently phosphorylated on a His residue during the reaction cycle. Phosphorylation strongly increases the affinity for substrates and increases the rate of nicotinate D-ribonucleotide production. Dephosphorylation regenerates the low-affinity form of the enzyme, leading to product release.</text>
</comment>
<organism evidence="12 13">
    <name type="scientific">Candidatus Auribacter fodinae</name>
    <dbReference type="NCBI Taxonomy" id="2093366"/>
    <lineage>
        <taxon>Bacteria</taxon>
        <taxon>Pseudomonadati</taxon>
        <taxon>Candidatus Auribacterota</taxon>
        <taxon>Candidatus Auribacteria</taxon>
        <taxon>Candidatus Auribacterales</taxon>
        <taxon>Candidatus Auribacteraceae</taxon>
        <taxon>Candidatus Auribacter</taxon>
    </lineage>
</organism>
<comment type="catalytic activity">
    <reaction evidence="8 9">
        <text>5-phospho-alpha-D-ribose 1-diphosphate + nicotinate + ATP + H2O = nicotinate beta-D-ribonucleotide + ADP + phosphate + diphosphate</text>
        <dbReference type="Rhea" id="RHEA:36163"/>
        <dbReference type="ChEBI" id="CHEBI:15377"/>
        <dbReference type="ChEBI" id="CHEBI:30616"/>
        <dbReference type="ChEBI" id="CHEBI:32544"/>
        <dbReference type="ChEBI" id="CHEBI:33019"/>
        <dbReference type="ChEBI" id="CHEBI:43474"/>
        <dbReference type="ChEBI" id="CHEBI:57502"/>
        <dbReference type="ChEBI" id="CHEBI:58017"/>
        <dbReference type="ChEBI" id="CHEBI:456216"/>
        <dbReference type="EC" id="6.3.4.21"/>
    </reaction>
</comment>
<evidence type="ECO:0000313" key="13">
    <source>
        <dbReference type="Proteomes" id="UP000266426"/>
    </source>
</evidence>
<dbReference type="InterPro" id="IPR036068">
    <property type="entry name" value="Nicotinate_pribotase-like_C"/>
</dbReference>
<evidence type="ECO:0000256" key="9">
    <source>
        <dbReference type="RuleBase" id="RU365100"/>
    </source>
</evidence>
<dbReference type="InterPro" id="IPR006405">
    <property type="entry name" value="Nic_PRibTrfase_pncB"/>
</dbReference>